<evidence type="ECO:0000313" key="1">
    <source>
        <dbReference type="EMBL" id="PCH41388.1"/>
    </source>
</evidence>
<dbReference type="OrthoDB" id="15893at2759"/>
<gene>
    <name evidence="1" type="ORF">WOLCODRAFT_143540</name>
</gene>
<name>A0A2H3JU78_WOLCO</name>
<dbReference type="AlphaFoldDB" id="A0A2H3JU78"/>
<dbReference type="STRING" id="742152.A0A2H3JU78"/>
<dbReference type="PANTHER" id="PTHR28015:SF1">
    <property type="entry name" value="ATP SYNTHASE ASSEMBLY FACTOR FMC1, MITOCHONDRIAL"/>
    <property type="match status" value="1"/>
</dbReference>
<sequence>MADRRHLYRALLRESVRASIAPRATRPHTIAASFRALFAHDAAEHFDHDIQNAVTFMRSQRTHKELLDRYNPLHDLTTEERIRATARRVGLNMPIAPDGEGEK</sequence>
<proteinExistence type="predicted"/>
<dbReference type="OMA" id="NPGADMD"/>
<protein>
    <recommendedName>
        <fullName evidence="3">Complex 1 LYR protein</fullName>
    </recommendedName>
</protein>
<accession>A0A2H3JU78</accession>
<dbReference type="InterPro" id="IPR039196">
    <property type="entry name" value="Fmc1"/>
</dbReference>
<dbReference type="GO" id="GO:0005759">
    <property type="term" value="C:mitochondrial matrix"/>
    <property type="evidence" value="ECO:0007669"/>
    <property type="project" value="TreeGrafter"/>
</dbReference>
<keyword evidence="2" id="KW-1185">Reference proteome</keyword>
<evidence type="ECO:0000313" key="2">
    <source>
        <dbReference type="Proteomes" id="UP000218811"/>
    </source>
</evidence>
<dbReference type="Proteomes" id="UP000218811">
    <property type="component" value="Unassembled WGS sequence"/>
</dbReference>
<evidence type="ECO:0008006" key="3">
    <source>
        <dbReference type="Google" id="ProtNLM"/>
    </source>
</evidence>
<dbReference type="GO" id="GO:0033615">
    <property type="term" value="P:mitochondrial proton-transporting ATP synthase complex assembly"/>
    <property type="evidence" value="ECO:0007669"/>
    <property type="project" value="InterPro"/>
</dbReference>
<dbReference type="Pfam" id="PF13233">
    <property type="entry name" value="Complex1_LYR_2"/>
    <property type="match status" value="1"/>
</dbReference>
<dbReference type="EMBL" id="KB468113">
    <property type="protein sequence ID" value="PCH41388.1"/>
    <property type="molecule type" value="Genomic_DNA"/>
</dbReference>
<dbReference type="PANTHER" id="PTHR28015">
    <property type="entry name" value="ATP SYNTHASE ASSEMBLY FACTOR FMC1, MITOCHONDRIAL"/>
    <property type="match status" value="1"/>
</dbReference>
<organism evidence="1 2">
    <name type="scientific">Wolfiporia cocos (strain MD-104)</name>
    <name type="common">Brown rot fungus</name>
    <dbReference type="NCBI Taxonomy" id="742152"/>
    <lineage>
        <taxon>Eukaryota</taxon>
        <taxon>Fungi</taxon>
        <taxon>Dikarya</taxon>
        <taxon>Basidiomycota</taxon>
        <taxon>Agaricomycotina</taxon>
        <taxon>Agaricomycetes</taxon>
        <taxon>Polyporales</taxon>
        <taxon>Phaeolaceae</taxon>
        <taxon>Wolfiporia</taxon>
    </lineage>
</organism>
<reference evidence="1 2" key="1">
    <citation type="journal article" date="2012" name="Science">
        <title>The Paleozoic origin of enzymatic lignin decomposition reconstructed from 31 fungal genomes.</title>
        <authorList>
            <person name="Floudas D."/>
            <person name="Binder M."/>
            <person name="Riley R."/>
            <person name="Barry K."/>
            <person name="Blanchette R.A."/>
            <person name="Henrissat B."/>
            <person name="Martinez A.T."/>
            <person name="Otillar R."/>
            <person name="Spatafora J.W."/>
            <person name="Yadav J.S."/>
            <person name="Aerts A."/>
            <person name="Benoit I."/>
            <person name="Boyd A."/>
            <person name="Carlson A."/>
            <person name="Copeland A."/>
            <person name="Coutinho P.M."/>
            <person name="de Vries R.P."/>
            <person name="Ferreira P."/>
            <person name="Findley K."/>
            <person name="Foster B."/>
            <person name="Gaskell J."/>
            <person name="Glotzer D."/>
            <person name="Gorecki P."/>
            <person name="Heitman J."/>
            <person name="Hesse C."/>
            <person name="Hori C."/>
            <person name="Igarashi K."/>
            <person name="Jurgens J.A."/>
            <person name="Kallen N."/>
            <person name="Kersten P."/>
            <person name="Kohler A."/>
            <person name="Kuees U."/>
            <person name="Kumar T.K.A."/>
            <person name="Kuo A."/>
            <person name="LaButti K."/>
            <person name="Larrondo L.F."/>
            <person name="Lindquist E."/>
            <person name="Ling A."/>
            <person name="Lombard V."/>
            <person name="Lucas S."/>
            <person name="Lundell T."/>
            <person name="Martin R."/>
            <person name="McLaughlin D.J."/>
            <person name="Morgenstern I."/>
            <person name="Morin E."/>
            <person name="Murat C."/>
            <person name="Nagy L.G."/>
            <person name="Nolan M."/>
            <person name="Ohm R.A."/>
            <person name="Patyshakuliyeva A."/>
            <person name="Rokas A."/>
            <person name="Ruiz-Duenas F.J."/>
            <person name="Sabat G."/>
            <person name="Salamov A."/>
            <person name="Samejima M."/>
            <person name="Schmutz J."/>
            <person name="Slot J.C."/>
            <person name="St John F."/>
            <person name="Stenlid J."/>
            <person name="Sun H."/>
            <person name="Sun S."/>
            <person name="Syed K."/>
            <person name="Tsang A."/>
            <person name="Wiebenga A."/>
            <person name="Young D."/>
            <person name="Pisabarro A."/>
            <person name="Eastwood D.C."/>
            <person name="Martin F."/>
            <person name="Cullen D."/>
            <person name="Grigoriev I.V."/>
            <person name="Hibbett D.S."/>
        </authorList>
    </citation>
    <scope>NUCLEOTIDE SEQUENCE [LARGE SCALE GENOMIC DNA]</scope>
    <source>
        <strain evidence="1 2">MD-104</strain>
    </source>
</reference>